<dbReference type="Pfam" id="PF00650">
    <property type="entry name" value="CRAL_TRIO"/>
    <property type="match status" value="1"/>
</dbReference>
<feature type="non-terminal residue" evidence="3">
    <location>
        <position position="224"/>
    </location>
</feature>
<dbReference type="PANTHER" id="PTHR10174">
    <property type="entry name" value="ALPHA-TOCOPHEROL TRANSFER PROTEIN-RELATED"/>
    <property type="match status" value="1"/>
</dbReference>
<gene>
    <name evidence="3" type="ORF">AMK59_3654</name>
</gene>
<evidence type="ECO:0000313" key="3">
    <source>
        <dbReference type="EMBL" id="KRT83097.1"/>
    </source>
</evidence>
<keyword evidence="4" id="KW-1185">Reference proteome</keyword>
<feature type="non-terminal residue" evidence="3">
    <location>
        <position position="1"/>
    </location>
</feature>
<evidence type="ECO:0000256" key="1">
    <source>
        <dbReference type="SAM" id="MobiDB-lite"/>
    </source>
</evidence>
<dbReference type="GO" id="GO:0016020">
    <property type="term" value="C:membrane"/>
    <property type="evidence" value="ECO:0007669"/>
    <property type="project" value="TreeGrafter"/>
</dbReference>
<dbReference type="Gene3D" id="3.40.525.10">
    <property type="entry name" value="CRAL-TRIO lipid binding domain"/>
    <property type="match status" value="1"/>
</dbReference>
<comment type="caution">
    <text evidence="3">The sequence shown here is derived from an EMBL/GenBank/DDBJ whole genome shotgun (WGS) entry which is preliminary data.</text>
</comment>
<dbReference type="AlphaFoldDB" id="A0A0T6B6W3"/>
<dbReference type="CDD" id="cd00170">
    <property type="entry name" value="SEC14"/>
    <property type="match status" value="1"/>
</dbReference>
<protein>
    <submittedName>
        <fullName evidence="3">CRAL-TRIO domain containing protein</fullName>
    </submittedName>
</protein>
<dbReference type="SMART" id="SM00516">
    <property type="entry name" value="SEC14"/>
    <property type="match status" value="1"/>
</dbReference>
<dbReference type="Gene3D" id="1.20.5.1200">
    <property type="entry name" value="Alpha-tocopherol transfer"/>
    <property type="match status" value="1"/>
</dbReference>
<dbReference type="OrthoDB" id="6432525at2759"/>
<dbReference type="Proteomes" id="UP000051574">
    <property type="component" value="Unassembled WGS sequence"/>
</dbReference>
<accession>A0A0T6B6W3</accession>
<sequence length="224" mass="25631">IKTHCPEFFKNRDPIKYQHQLLETILVTPLEIPTHAGYQILLVKFINLDPNKFIINDIIKSVDMAATLMLHQKGTAPGHLILADLEGVTFGHLAKLWPTSLMKFFFYLQEALPFRLKGIMFINIPSFMDKLMAILKPFVKKELLDSFQLYSDKWDGLYATIPQECFPVDHGGQNGSINELLEQRKKNFFAKQSFFLEDEKLTSDETRRTGKSQSGGNIFGMEGS</sequence>
<dbReference type="InterPro" id="IPR001251">
    <property type="entry name" value="CRAL-TRIO_dom"/>
</dbReference>
<dbReference type="GO" id="GO:1902936">
    <property type="term" value="F:phosphatidylinositol bisphosphate binding"/>
    <property type="evidence" value="ECO:0007669"/>
    <property type="project" value="TreeGrafter"/>
</dbReference>
<dbReference type="EMBL" id="LJIG01009429">
    <property type="protein sequence ID" value="KRT83097.1"/>
    <property type="molecule type" value="Genomic_DNA"/>
</dbReference>
<evidence type="ECO:0000259" key="2">
    <source>
        <dbReference type="PROSITE" id="PS50191"/>
    </source>
</evidence>
<feature type="domain" description="CRAL-TRIO" evidence="2">
    <location>
        <begin position="18"/>
        <end position="178"/>
    </location>
</feature>
<dbReference type="InterPro" id="IPR036865">
    <property type="entry name" value="CRAL-TRIO_dom_sf"/>
</dbReference>
<proteinExistence type="predicted"/>
<evidence type="ECO:0000313" key="4">
    <source>
        <dbReference type="Proteomes" id="UP000051574"/>
    </source>
</evidence>
<dbReference type="PROSITE" id="PS50191">
    <property type="entry name" value="CRAL_TRIO"/>
    <property type="match status" value="1"/>
</dbReference>
<organism evidence="3 4">
    <name type="scientific">Oryctes borbonicus</name>
    <dbReference type="NCBI Taxonomy" id="1629725"/>
    <lineage>
        <taxon>Eukaryota</taxon>
        <taxon>Metazoa</taxon>
        <taxon>Ecdysozoa</taxon>
        <taxon>Arthropoda</taxon>
        <taxon>Hexapoda</taxon>
        <taxon>Insecta</taxon>
        <taxon>Pterygota</taxon>
        <taxon>Neoptera</taxon>
        <taxon>Endopterygota</taxon>
        <taxon>Coleoptera</taxon>
        <taxon>Polyphaga</taxon>
        <taxon>Scarabaeiformia</taxon>
        <taxon>Scarabaeidae</taxon>
        <taxon>Dynastinae</taxon>
        <taxon>Oryctes</taxon>
    </lineage>
</organism>
<name>A0A0T6B6W3_9SCAR</name>
<dbReference type="SUPFAM" id="SSF52087">
    <property type="entry name" value="CRAL/TRIO domain"/>
    <property type="match status" value="1"/>
</dbReference>
<dbReference type="PANTHER" id="PTHR10174:SF213">
    <property type="entry name" value="CRAL-TRIO DOMAIN-CONTAINING PROTEIN"/>
    <property type="match status" value="1"/>
</dbReference>
<feature type="region of interest" description="Disordered" evidence="1">
    <location>
        <begin position="205"/>
        <end position="224"/>
    </location>
</feature>
<reference evidence="3 4" key="1">
    <citation type="submission" date="2015-09" db="EMBL/GenBank/DDBJ databases">
        <title>Draft genome of the scarab beetle Oryctes borbonicus.</title>
        <authorList>
            <person name="Meyer J.M."/>
            <person name="Markov G.V."/>
            <person name="Baskaran P."/>
            <person name="Herrmann M."/>
            <person name="Sommer R.J."/>
            <person name="Roedelsperger C."/>
        </authorList>
    </citation>
    <scope>NUCLEOTIDE SEQUENCE [LARGE SCALE GENOMIC DNA]</scope>
    <source>
        <strain evidence="3">OB123</strain>
        <tissue evidence="3">Whole animal</tissue>
    </source>
</reference>